<dbReference type="Gene3D" id="3.60.70.12">
    <property type="entry name" value="L-amino peptidase D-ALA esterase/amidase"/>
    <property type="match status" value="1"/>
</dbReference>
<feature type="binding site" evidence="9">
    <location>
        <position position="179"/>
    </location>
    <ligand>
        <name>substrate</name>
    </ligand>
</feature>
<dbReference type="PANTHER" id="PTHR23100">
    <property type="entry name" value="ARGININE BIOSYNTHESIS BIFUNCTIONAL PROTEIN ARGJ"/>
    <property type="match status" value="1"/>
</dbReference>
<dbReference type="NCBIfam" id="TIGR00120">
    <property type="entry name" value="ArgJ"/>
    <property type="match status" value="1"/>
</dbReference>
<gene>
    <name evidence="9" type="primary">argJ</name>
    <name evidence="11" type="ORF">BECKFW1821A_GA0114235_10224</name>
    <name evidence="10" type="ORF">BECKFW1821B_GA0114236_100240</name>
</gene>
<dbReference type="GO" id="GO:0006526">
    <property type="term" value="P:L-arginine biosynthetic process"/>
    <property type="evidence" value="ECO:0007669"/>
    <property type="project" value="UniProtKB-UniRule"/>
</dbReference>
<feature type="site" description="Cleavage; by autolysis" evidence="9">
    <location>
        <begin position="189"/>
        <end position="190"/>
    </location>
</feature>
<feature type="active site" description="Nucleophile" evidence="9">
    <location>
        <position position="190"/>
    </location>
</feature>
<feature type="site" description="Involved in the stabilization of negative charge on the oxyanion by the formation of the oxyanion hole" evidence="9">
    <location>
        <position position="117"/>
    </location>
</feature>
<dbReference type="GO" id="GO:0004358">
    <property type="term" value="F:L-glutamate N-acetyltransferase activity, acting on acetyl-L-ornithine as donor"/>
    <property type="evidence" value="ECO:0007669"/>
    <property type="project" value="UniProtKB-UniRule"/>
</dbReference>
<dbReference type="GO" id="GO:0006592">
    <property type="term" value="P:ornithine biosynthetic process"/>
    <property type="evidence" value="ECO:0007669"/>
    <property type="project" value="TreeGrafter"/>
</dbReference>
<keyword evidence="9" id="KW-0963">Cytoplasm</keyword>
<dbReference type="PANTHER" id="PTHR23100:SF0">
    <property type="entry name" value="ARGININE BIOSYNTHESIS BIFUNCTIONAL PROTEIN ARGJ, MITOCHONDRIAL"/>
    <property type="match status" value="1"/>
</dbReference>
<feature type="binding site" evidence="9">
    <location>
        <position position="153"/>
    </location>
    <ligand>
        <name>substrate</name>
    </ligand>
</feature>
<evidence type="ECO:0000256" key="5">
    <source>
        <dbReference type="ARBA" id="ARBA00022679"/>
    </source>
</evidence>
<dbReference type="HAMAP" id="MF_01106">
    <property type="entry name" value="ArgJ"/>
    <property type="match status" value="1"/>
</dbReference>
<evidence type="ECO:0000256" key="3">
    <source>
        <dbReference type="ARBA" id="ARBA00022571"/>
    </source>
</evidence>
<evidence type="ECO:0000256" key="7">
    <source>
        <dbReference type="ARBA" id="ARBA00023315"/>
    </source>
</evidence>
<keyword evidence="9" id="KW-0511">Multifunctional enzyme</keyword>
<feature type="binding site" evidence="9">
    <location>
        <position position="406"/>
    </location>
    <ligand>
        <name>substrate</name>
    </ligand>
</feature>
<dbReference type="GO" id="GO:0004042">
    <property type="term" value="F:L-glutamate N-acetyltransferase activity"/>
    <property type="evidence" value="ECO:0007669"/>
    <property type="project" value="UniProtKB-UniRule"/>
</dbReference>
<dbReference type="SUPFAM" id="SSF56266">
    <property type="entry name" value="DmpA/ArgJ-like"/>
    <property type="match status" value="1"/>
</dbReference>
<dbReference type="Gene3D" id="3.10.20.340">
    <property type="entry name" value="ArgJ beta chain, C-terminal domain"/>
    <property type="match status" value="1"/>
</dbReference>
<comment type="function">
    <text evidence="9">Catalyzes two activities which are involved in the cyclic version of arginine biosynthesis: the synthesis of N-acetylglutamate from glutamate and acetyl-CoA as the acetyl donor, and of ornithine by transacetylation between N(2)-acetylornithine and glutamate.</text>
</comment>
<comment type="pathway">
    <text evidence="9">Amino-acid biosynthesis; L-arginine biosynthesis; N(2)-acetyl-L-ornithine from L-glutamate: step 1/4.</text>
</comment>
<feature type="chain" id="PRO_5034664498" description="Arginine biosynthesis bifunctional protein ArgJ beta chain" evidence="9">
    <location>
        <begin position="190"/>
        <end position="406"/>
    </location>
</feature>
<dbReference type="EC" id="2.3.1.1" evidence="9"/>
<feature type="binding site" evidence="9">
    <location>
        <position position="277"/>
    </location>
    <ligand>
        <name>substrate</name>
    </ligand>
</feature>
<dbReference type="InterPro" id="IPR042195">
    <property type="entry name" value="ArgJ_beta_C"/>
</dbReference>
<proteinExistence type="inferred from homology"/>
<comment type="pathway">
    <text evidence="9">Amino-acid biosynthesis; L-arginine biosynthesis; L-ornithine and N-acetyl-L-glutamate from L-glutamate and N(2)-acetyl-L-ornithine (cyclic): step 1/1.</text>
</comment>
<comment type="similarity">
    <text evidence="1 9">Belongs to the ArgJ family.</text>
</comment>
<evidence type="ECO:0000256" key="1">
    <source>
        <dbReference type="ARBA" id="ARBA00006774"/>
    </source>
</evidence>
<evidence type="ECO:0000256" key="6">
    <source>
        <dbReference type="ARBA" id="ARBA00022813"/>
    </source>
</evidence>
<evidence type="ECO:0000313" key="10">
    <source>
        <dbReference type="EMBL" id="VFJ47351.1"/>
    </source>
</evidence>
<reference evidence="11" key="1">
    <citation type="submission" date="2019-02" db="EMBL/GenBank/DDBJ databases">
        <authorList>
            <person name="Gruber-Vodicka R. H."/>
            <person name="Seah K. B. B."/>
        </authorList>
    </citation>
    <scope>NUCLEOTIDE SEQUENCE</scope>
    <source>
        <strain evidence="10">BECK_BZ106</strain>
        <strain evidence="11">BECK_BZ15</strain>
    </source>
</reference>
<protein>
    <recommendedName>
        <fullName evidence="9">Arginine biosynthesis bifunctional protein ArgJ</fullName>
    </recommendedName>
    <domain>
        <recommendedName>
            <fullName evidence="9">Glutamate N-acetyltransferase</fullName>
            <ecNumber evidence="9">2.3.1.35</ecNumber>
        </recommendedName>
        <alternativeName>
            <fullName evidence="9">Ornithine acetyltransferase</fullName>
            <shortName evidence="9">OATase</shortName>
        </alternativeName>
        <alternativeName>
            <fullName evidence="9">Ornithine transacetylase</fullName>
        </alternativeName>
    </domain>
    <domain>
        <recommendedName>
            <fullName evidence="9">Amino-acid acetyltransferase</fullName>
            <ecNumber evidence="9">2.3.1.1</ecNumber>
        </recommendedName>
        <alternativeName>
            <fullName evidence="9">N-acetylglutamate synthase</fullName>
            <shortName evidence="9">AGSase</shortName>
        </alternativeName>
    </domain>
    <component>
        <recommendedName>
            <fullName evidence="9">Arginine biosynthesis bifunctional protein ArgJ alpha chain</fullName>
        </recommendedName>
    </component>
    <component>
        <recommendedName>
            <fullName evidence="9">Arginine biosynthesis bifunctional protein ArgJ beta chain</fullName>
        </recommendedName>
    </component>
</protein>
<keyword evidence="5 9" id="KW-0808">Transferase</keyword>
<dbReference type="AlphaFoldDB" id="A0A450SAI1"/>
<feature type="chain" id="PRO_5034664499" description="Arginine biosynthesis bifunctional protein ArgJ alpha chain" evidence="9">
    <location>
        <begin position="1"/>
        <end position="189"/>
    </location>
</feature>
<comment type="subunit">
    <text evidence="2 9">Heterotetramer of two alpha and two beta chains.</text>
</comment>
<dbReference type="EC" id="2.3.1.35" evidence="9"/>
<dbReference type="NCBIfam" id="NF003802">
    <property type="entry name" value="PRK05388.1"/>
    <property type="match status" value="1"/>
</dbReference>
<feature type="binding site" evidence="9">
    <location>
        <position position="190"/>
    </location>
    <ligand>
        <name>substrate</name>
    </ligand>
</feature>
<sequence length="406" mass="43609">MTTSLAAVNGIRLGTASARIRRNTDVPQKDREDLVLMEIVDGANTSAVFTRNAFCAAPVQLARGHLDAVNPRFLLINVGNANAGTGEKGLLDAKACCDAVARHTHCSPEAVLPFSTGVIGEPLPVDRIREGVVQAARNLSPDGWERAARAIMTTDLVPKGVSRCIETPDGRFTITGITKGSGMIRPDMATMLAFVATDAAVAPDILRQTLTYAVDRSFHRITVDGDTSTNDACVLIATGVTDIPTLNHVGGDTYDLFRQGVTDVCEALAKSIIQDAEGANKFITVDVRGGKSEEECARVAFSIAHSPLVKTAFFAEDPNWGRILAAVGRAGLSDFDITRVRIFMDDVCIVASGARAEEYTEAAGQRVMKAPEITVRVELGRGAENAMVWTSDFSYEYVRINAEYRT</sequence>
<evidence type="ECO:0000256" key="4">
    <source>
        <dbReference type="ARBA" id="ARBA00022605"/>
    </source>
</evidence>
<name>A0A450SAI1_9GAMM</name>
<accession>A0A450SAI1</accession>
<dbReference type="GO" id="GO:0005737">
    <property type="term" value="C:cytoplasm"/>
    <property type="evidence" value="ECO:0007669"/>
    <property type="project" value="UniProtKB-SubCell"/>
</dbReference>
<evidence type="ECO:0000256" key="9">
    <source>
        <dbReference type="HAMAP-Rule" id="MF_01106"/>
    </source>
</evidence>
<organism evidence="11">
    <name type="scientific">Candidatus Kentrum sp. FW</name>
    <dbReference type="NCBI Taxonomy" id="2126338"/>
    <lineage>
        <taxon>Bacteria</taxon>
        <taxon>Pseudomonadati</taxon>
        <taxon>Pseudomonadota</taxon>
        <taxon>Gammaproteobacteria</taxon>
        <taxon>Candidatus Kentrum</taxon>
    </lineage>
</organism>
<evidence type="ECO:0000256" key="2">
    <source>
        <dbReference type="ARBA" id="ARBA00011475"/>
    </source>
</evidence>
<dbReference type="InterPro" id="IPR016117">
    <property type="entry name" value="ArgJ-like_dom_sf"/>
</dbReference>
<keyword evidence="4 9" id="KW-0028">Amino-acid biosynthesis</keyword>
<dbReference type="FunFam" id="3.10.20.340:FF:000001">
    <property type="entry name" value="Arginine biosynthesis bifunctional protein ArgJ, chloroplastic"/>
    <property type="match status" value="1"/>
</dbReference>
<feature type="site" description="Involved in the stabilization of negative charge on the oxyanion by the formation of the oxyanion hole" evidence="9">
    <location>
        <position position="116"/>
    </location>
</feature>
<comment type="catalytic activity">
    <reaction evidence="9">
        <text>L-glutamate + acetyl-CoA = N-acetyl-L-glutamate + CoA + H(+)</text>
        <dbReference type="Rhea" id="RHEA:24292"/>
        <dbReference type="ChEBI" id="CHEBI:15378"/>
        <dbReference type="ChEBI" id="CHEBI:29985"/>
        <dbReference type="ChEBI" id="CHEBI:44337"/>
        <dbReference type="ChEBI" id="CHEBI:57287"/>
        <dbReference type="ChEBI" id="CHEBI:57288"/>
        <dbReference type="EC" id="2.3.1.1"/>
    </reaction>
</comment>
<keyword evidence="3 9" id="KW-0055">Arginine biosynthesis</keyword>
<dbReference type="EMBL" id="CAADFD010000002">
    <property type="protein sequence ID" value="VFJ47351.1"/>
    <property type="molecule type" value="Genomic_DNA"/>
</dbReference>
<dbReference type="InterPro" id="IPR002813">
    <property type="entry name" value="Arg_biosynth_ArgJ"/>
</dbReference>
<dbReference type="FunFam" id="3.60.70.12:FF:000001">
    <property type="entry name" value="Arginine biosynthesis bifunctional protein ArgJ, chloroplastic"/>
    <property type="match status" value="1"/>
</dbReference>
<comment type="subcellular location">
    <subcellularLocation>
        <location evidence="9">Cytoplasm</location>
    </subcellularLocation>
</comment>
<keyword evidence="6 9" id="KW-0068">Autocatalytic cleavage</keyword>
<dbReference type="UniPathway" id="UPA00068">
    <property type="reaction ID" value="UER00106"/>
</dbReference>
<feature type="binding site" evidence="9">
    <location>
        <position position="401"/>
    </location>
    <ligand>
        <name>substrate</name>
    </ligand>
</feature>
<dbReference type="Pfam" id="PF01960">
    <property type="entry name" value="ArgJ"/>
    <property type="match status" value="1"/>
</dbReference>
<evidence type="ECO:0000256" key="8">
    <source>
        <dbReference type="ARBA" id="ARBA00049439"/>
    </source>
</evidence>
<evidence type="ECO:0000313" key="11">
    <source>
        <dbReference type="EMBL" id="VFJ49128.1"/>
    </source>
</evidence>
<dbReference type="CDD" id="cd02152">
    <property type="entry name" value="OAT"/>
    <property type="match status" value="1"/>
</dbReference>
<comment type="catalytic activity">
    <reaction evidence="8 9">
        <text>N(2)-acetyl-L-ornithine + L-glutamate = N-acetyl-L-glutamate + L-ornithine</text>
        <dbReference type="Rhea" id="RHEA:15349"/>
        <dbReference type="ChEBI" id="CHEBI:29985"/>
        <dbReference type="ChEBI" id="CHEBI:44337"/>
        <dbReference type="ChEBI" id="CHEBI:46911"/>
        <dbReference type="ChEBI" id="CHEBI:57805"/>
        <dbReference type="EC" id="2.3.1.35"/>
    </reaction>
</comment>
<dbReference type="EMBL" id="CAADEW010000022">
    <property type="protein sequence ID" value="VFJ49128.1"/>
    <property type="molecule type" value="Genomic_DNA"/>
</dbReference>
<keyword evidence="7 9" id="KW-0012">Acyltransferase</keyword>